<dbReference type="GO" id="GO:0005743">
    <property type="term" value="C:mitochondrial inner membrane"/>
    <property type="evidence" value="ECO:0007669"/>
    <property type="project" value="UniProtKB-SubCell"/>
</dbReference>
<sequence length="154" mass="18068">MERLLAQKGKGYATEHLKEAIPGDRHAMEKAWEQVITWEAMHGGGMKCGGIKLISYAKFKKNRSPSAMWAVFWGHKPPYERQDWIIDRCGHINRYIIDFYKRPRDPRDPTSPEDALVIYSRPSIRNWDGAKLRMKRGWRRLVAKVTFGRYGFTE</sequence>
<protein>
    <recommendedName>
        <fullName evidence="10">Holocytochrome c-type synthase</fullName>
        <ecNumber evidence="10">4.4.1.17</ecNumber>
    </recommendedName>
</protein>
<keyword evidence="12" id="KW-1185">Reference proteome</keyword>
<reference evidence="12" key="2">
    <citation type="submission" date="2015-01" db="EMBL/GenBank/DDBJ databases">
        <title>Evolutionary Origins and Diversification of the Mycorrhizal Mutualists.</title>
        <authorList>
            <consortium name="DOE Joint Genome Institute"/>
            <consortium name="Mycorrhizal Genomics Consortium"/>
            <person name="Kohler A."/>
            <person name="Kuo A."/>
            <person name="Nagy L.G."/>
            <person name="Floudas D."/>
            <person name="Copeland A."/>
            <person name="Barry K.W."/>
            <person name="Cichocki N."/>
            <person name="Veneault-Fourrey C."/>
            <person name="LaButti K."/>
            <person name="Lindquist E.A."/>
            <person name="Lipzen A."/>
            <person name="Lundell T."/>
            <person name="Morin E."/>
            <person name="Murat C."/>
            <person name="Riley R."/>
            <person name="Ohm R."/>
            <person name="Sun H."/>
            <person name="Tunlid A."/>
            <person name="Henrissat B."/>
            <person name="Grigoriev I.V."/>
            <person name="Hibbett D.S."/>
            <person name="Martin F."/>
        </authorList>
    </citation>
    <scope>NUCLEOTIDE SEQUENCE [LARGE SCALE GENOMIC DNA]</scope>
    <source>
        <strain evidence="12">MAFF 305830</strain>
    </source>
</reference>
<keyword evidence="6 10" id="KW-0408">Iron</keyword>
<evidence type="ECO:0000256" key="2">
    <source>
        <dbReference type="ARBA" id="ARBA00007255"/>
    </source>
</evidence>
<accession>A0A0C2XUF8</accession>
<keyword evidence="8 10" id="KW-0472">Membrane</keyword>
<dbReference type="HOGENOM" id="CLU_048602_3_0_1"/>
<dbReference type="InterPro" id="IPR000511">
    <property type="entry name" value="Holocyt_c/c1_synthase"/>
</dbReference>
<evidence type="ECO:0000256" key="4">
    <source>
        <dbReference type="ARBA" id="ARBA00022723"/>
    </source>
</evidence>
<evidence type="ECO:0000256" key="9">
    <source>
        <dbReference type="ARBA" id="ARBA00023239"/>
    </source>
</evidence>
<dbReference type="OrthoDB" id="4243at2759"/>
<keyword evidence="7 10" id="KW-0496">Mitochondrion</keyword>
<evidence type="ECO:0000256" key="10">
    <source>
        <dbReference type="RuleBase" id="RU363130"/>
    </source>
</evidence>
<evidence type="ECO:0000256" key="3">
    <source>
        <dbReference type="ARBA" id="ARBA00022617"/>
    </source>
</evidence>
<evidence type="ECO:0000313" key="11">
    <source>
        <dbReference type="EMBL" id="KIM32512.1"/>
    </source>
</evidence>
<organism evidence="11 12">
    <name type="scientific">Serendipita vermifera MAFF 305830</name>
    <dbReference type="NCBI Taxonomy" id="933852"/>
    <lineage>
        <taxon>Eukaryota</taxon>
        <taxon>Fungi</taxon>
        <taxon>Dikarya</taxon>
        <taxon>Basidiomycota</taxon>
        <taxon>Agaricomycotina</taxon>
        <taxon>Agaricomycetes</taxon>
        <taxon>Sebacinales</taxon>
        <taxon>Serendipitaceae</taxon>
        <taxon>Serendipita</taxon>
    </lineage>
</organism>
<reference evidence="11 12" key="1">
    <citation type="submission" date="2014-04" db="EMBL/GenBank/DDBJ databases">
        <authorList>
            <consortium name="DOE Joint Genome Institute"/>
            <person name="Kuo A."/>
            <person name="Zuccaro A."/>
            <person name="Kohler A."/>
            <person name="Nagy L.G."/>
            <person name="Floudas D."/>
            <person name="Copeland A."/>
            <person name="Barry K.W."/>
            <person name="Cichocki N."/>
            <person name="Veneault-Fourrey C."/>
            <person name="LaButti K."/>
            <person name="Lindquist E.A."/>
            <person name="Lipzen A."/>
            <person name="Lundell T."/>
            <person name="Morin E."/>
            <person name="Murat C."/>
            <person name="Sun H."/>
            <person name="Tunlid A."/>
            <person name="Henrissat B."/>
            <person name="Grigoriev I.V."/>
            <person name="Hibbett D.S."/>
            <person name="Martin F."/>
            <person name="Nordberg H.P."/>
            <person name="Cantor M.N."/>
            <person name="Hua S.X."/>
        </authorList>
    </citation>
    <scope>NUCLEOTIDE SEQUENCE [LARGE SCALE GENOMIC DNA]</scope>
    <source>
        <strain evidence="11 12">MAFF 305830</strain>
    </source>
</reference>
<keyword evidence="9 10" id="KW-0456">Lyase</keyword>
<dbReference type="Pfam" id="PF01265">
    <property type="entry name" value="Cyto_heme_lyase"/>
    <property type="match status" value="1"/>
</dbReference>
<evidence type="ECO:0000256" key="7">
    <source>
        <dbReference type="ARBA" id="ARBA00023128"/>
    </source>
</evidence>
<dbReference type="EC" id="4.4.1.17" evidence="10"/>
<evidence type="ECO:0000256" key="8">
    <source>
        <dbReference type="ARBA" id="ARBA00023136"/>
    </source>
</evidence>
<dbReference type="GO" id="GO:0004408">
    <property type="term" value="F:holocytochrome-c synthase activity"/>
    <property type="evidence" value="ECO:0007669"/>
    <property type="project" value="UniProtKB-EC"/>
</dbReference>
<keyword evidence="5 10" id="KW-0999">Mitochondrion inner membrane</keyword>
<comment type="subcellular location">
    <subcellularLocation>
        <location evidence="1 10">Mitochondrion inner membrane</location>
    </subcellularLocation>
</comment>
<dbReference type="EMBL" id="KN824280">
    <property type="protein sequence ID" value="KIM32512.1"/>
    <property type="molecule type" value="Genomic_DNA"/>
</dbReference>
<name>A0A0C2XUF8_SERVB</name>
<comment type="similarity">
    <text evidence="2 10">Belongs to the cytochrome c-type heme lyase family.</text>
</comment>
<evidence type="ECO:0000256" key="6">
    <source>
        <dbReference type="ARBA" id="ARBA00023004"/>
    </source>
</evidence>
<keyword evidence="3 10" id="KW-0349">Heme</keyword>
<evidence type="ECO:0000256" key="5">
    <source>
        <dbReference type="ARBA" id="ARBA00022792"/>
    </source>
</evidence>
<evidence type="ECO:0000313" key="12">
    <source>
        <dbReference type="Proteomes" id="UP000054097"/>
    </source>
</evidence>
<proteinExistence type="inferred from homology"/>
<comment type="catalytic activity">
    <reaction evidence="10">
        <text>holo-[cytochrome c] = apo-[cytochrome c] + heme b</text>
        <dbReference type="Rhea" id="RHEA:22648"/>
        <dbReference type="Rhea" id="RHEA-COMP:10725"/>
        <dbReference type="Rhea" id="RHEA-COMP:10726"/>
        <dbReference type="ChEBI" id="CHEBI:29950"/>
        <dbReference type="ChEBI" id="CHEBI:60344"/>
        <dbReference type="ChEBI" id="CHEBI:83739"/>
        <dbReference type="EC" id="4.4.1.17"/>
    </reaction>
</comment>
<dbReference type="GO" id="GO:0046872">
    <property type="term" value="F:metal ion binding"/>
    <property type="evidence" value="ECO:0007669"/>
    <property type="project" value="UniProtKB-KW"/>
</dbReference>
<dbReference type="STRING" id="933852.A0A0C2XUF8"/>
<keyword evidence="4 10" id="KW-0479">Metal-binding</keyword>
<dbReference type="AlphaFoldDB" id="A0A0C2XUF8"/>
<dbReference type="PANTHER" id="PTHR12743">
    <property type="entry name" value="CYTOCHROME C1 HEME LYASE"/>
    <property type="match status" value="1"/>
</dbReference>
<dbReference type="Proteomes" id="UP000054097">
    <property type="component" value="Unassembled WGS sequence"/>
</dbReference>
<gene>
    <name evidence="11" type="ORF">M408DRAFT_14793</name>
</gene>
<comment type="function">
    <text evidence="10">Lyase that catalyzes the covalent linking of the heme group to the cytochrome C apoprotein to produce the mature functional cytochrome.</text>
</comment>
<dbReference type="PANTHER" id="PTHR12743:SF8">
    <property type="entry name" value="PROTEIN HRI1"/>
    <property type="match status" value="1"/>
</dbReference>
<evidence type="ECO:0000256" key="1">
    <source>
        <dbReference type="ARBA" id="ARBA00004273"/>
    </source>
</evidence>